<accession>A0A1H7DYD1</accession>
<dbReference type="AlphaFoldDB" id="A0A1H7DYD1"/>
<proteinExistence type="predicted"/>
<sequence>MTYEDLERAAGASGLLVMGALHPRRCGAAQLTDGTLILLGAGPAFWPAFTTAPEARDGAPDPIDRWSRRVVGGLAAQYGAEAHFPFGGPPYAPFIDWALKSGRAFLSPTGMMVHDTVGLMISFRGALHFGQEFDLPPLHARSPCTGCPAPCLTACPVEALRRDAPYDLAACHSFLDSPAGADCMMKGCAARRACPLSAGAGRTDAQSALHMKAFHPS</sequence>
<feature type="domain" description="4Fe-4S ferredoxin-type" evidence="1">
    <location>
        <begin position="135"/>
        <end position="165"/>
    </location>
</feature>
<evidence type="ECO:0000313" key="3">
    <source>
        <dbReference type="Proteomes" id="UP000199379"/>
    </source>
</evidence>
<keyword evidence="3" id="KW-1185">Reference proteome</keyword>
<dbReference type="EMBL" id="FNYD01000015">
    <property type="protein sequence ID" value="SEK05827.1"/>
    <property type="molecule type" value="Genomic_DNA"/>
</dbReference>
<evidence type="ECO:0000313" key="2">
    <source>
        <dbReference type="EMBL" id="SEK05827.1"/>
    </source>
</evidence>
<dbReference type="OrthoDB" id="8279740at2"/>
<dbReference type="STRING" id="1227549.SAMN05444007_11545"/>
<dbReference type="PROSITE" id="PS51379">
    <property type="entry name" value="4FE4S_FER_2"/>
    <property type="match status" value="1"/>
</dbReference>
<protein>
    <recommendedName>
        <fullName evidence="1">4Fe-4S ferredoxin-type domain-containing protein</fullName>
    </recommendedName>
</protein>
<dbReference type="InterPro" id="IPR017896">
    <property type="entry name" value="4Fe4S_Fe-S-bd"/>
</dbReference>
<dbReference type="Proteomes" id="UP000199379">
    <property type="component" value="Unassembled WGS sequence"/>
</dbReference>
<dbReference type="RefSeq" id="WP_092371065.1">
    <property type="nucleotide sequence ID" value="NZ_BMGV01000014.1"/>
</dbReference>
<name>A0A1H7DYD1_9RHOB</name>
<evidence type="ECO:0000259" key="1">
    <source>
        <dbReference type="PROSITE" id="PS51379"/>
    </source>
</evidence>
<reference evidence="2 3" key="1">
    <citation type="submission" date="2016-10" db="EMBL/GenBank/DDBJ databases">
        <authorList>
            <person name="de Groot N.N."/>
        </authorList>
    </citation>
    <scope>NUCLEOTIDE SEQUENCE [LARGE SCALE GENOMIC DNA]</scope>
    <source>
        <strain evidence="2 3">DSM 29340</strain>
    </source>
</reference>
<gene>
    <name evidence="2" type="ORF">SAMN05444007_11545</name>
</gene>
<organism evidence="2 3">
    <name type="scientific">Cribrihabitans marinus</name>
    <dbReference type="NCBI Taxonomy" id="1227549"/>
    <lineage>
        <taxon>Bacteria</taxon>
        <taxon>Pseudomonadati</taxon>
        <taxon>Pseudomonadota</taxon>
        <taxon>Alphaproteobacteria</taxon>
        <taxon>Rhodobacterales</taxon>
        <taxon>Paracoccaceae</taxon>
        <taxon>Cribrihabitans</taxon>
    </lineage>
</organism>